<protein>
    <submittedName>
        <fullName evidence="3">BTB domain containing protein</fullName>
    </submittedName>
</protein>
<accession>A0A4D6EHU9</accession>
<dbReference type="Proteomes" id="UP001237152">
    <property type="component" value="Segment"/>
</dbReference>
<evidence type="ECO:0000313" key="3">
    <source>
        <dbReference type="EMBL" id="QBZ81274.1"/>
    </source>
</evidence>
<reference evidence="3" key="1">
    <citation type="journal article" date="2019" name="Front. Microbiol.">
        <title>Pandoravirus Celtis Illustrates the Microevolution Processes at Work in the Giant Pandoraviridae Genomes.</title>
        <authorList>
            <person name="Legendre M."/>
            <person name="Alempic J.M."/>
            <person name="Philippe N."/>
            <person name="Lartigue A."/>
            <person name="Jeudy S."/>
            <person name="Poirot O."/>
            <person name="Ta N.T."/>
            <person name="Nin S."/>
            <person name="Coute Y."/>
            <person name="Abergel C."/>
            <person name="Claverie J.M."/>
        </authorList>
    </citation>
    <scope>NUCLEOTIDE SEQUENCE</scope>
</reference>
<proteinExistence type="predicted"/>
<evidence type="ECO:0000256" key="1">
    <source>
        <dbReference type="SAM" id="MobiDB-lite"/>
    </source>
</evidence>
<name>A0A4D6EHU9_9VIRU</name>
<dbReference type="Gene3D" id="3.30.710.10">
    <property type="entry name" value="Potassium Channel Kv1.1, Chain A"/>
    <property type="match status" value="1"/>
</dbReference>
<evidence type="ECO:0000256" key="2">
    <source>
        <dbReference type="SAM" id="Phobius"/>
    </source>
</evidence>
<gene>
    <name evidence="3" type="ORF">pclt_cds_687</name>
</gene>
<keyword evidence="2" id="KW-1133">Transmembrane helix</keyword>
<sequence length="387" mass="43880">MQTCTAIRRQWQRAKFESLLGNPNNVDNRFGMASSRPIPAKPASAGLSIKKRFCTHRWHNTASDQPLSTYAYNNNNMYKQLLVPQRPRHGDIGNDDNMDTESETSITNNDDLAPKQSSETRGADYVVTFDVRGKRIRTTAHTFLLNHGCSEALARDIEKQRVHGPDVHPIFINCDPKDFMLMLNFFHYGPTYIDADTLSRIGRVMAYLGMTSTGRSVSSSTPSATRPEPRLCDAEYARARAEMQQLLAFIPTVDHDKAQRAFERYAELDARVYRWSADGTWHPTEDDLAHAHAERDRLVKFILDATVSETPVDEKTKMWAERRYRHLTTLLAEVLPPAETQTQQCSAARGGFTLTARQQTMLFVGALFFVPVIVSAILGSQRTTYYR</sequence>
<dbReference type="EMBL" id="MK174290">
    <property type="protein sequence ID" value="QBZ81274.1"/>
    <property type="molecule type" value="Genomic_DNA"/>
</dbReference>
<keyword evidence="2" id="KW-0472">Membrane</keyword>
<dbReference type="InterPro" id="IPR011333">
    <property type="entry name" value="SKP1/BTB/POZ_sf"/>
</dbReference>
<feature type="region of interest" description="Disordered" evidence="1">
    <location>
        <begin position="86"/>
        <end position="119"/>
    </location>
</feature>
<feature type="compositionally biased region" description="Acidic residues" evidence="1">
    <location>
        <begin position="93"/>
        <end position="102"/>
    </location>
</feature>
<feature type="compositionally biased region" description="Polar residues" evidence="1">
    <location>
        <begin position="103"/>
        <end position="119"/>
    </location>
</feature>
<feature type="transmembrane region" description="Helical" evidence="2">
    <location>
        <begin position="361"/>
        <end position="379"/>
    </location>
</feature>
<keyword evidence="2" id="KW-0812">Transmembrane</keyword>
<organism evidence="3 4">
    <name type="scientific">Pandoravirus celtis</name>
    <dbReference type="NCBI Taxonomy" id="2568002"/>
    <lineage>
        <taxon>Viruses</taxon>
        <taxon>Pandoravirus</taxon>
    </lineage>
</organism>
<evidence type="ECO:0000313" key="4">
    <source>
        <dbReference type="Proteomes" id="UP001237152"/>
    </source>
</evidence>